<dbReference type="AlphaFoldDB" id="A0AAD4E8K6"/>
<dbReference type="GeneID" id="64661095"/>
<evidence type="ECO:0000313" key="1">
    <source>
        <dbReference type="EMBL" id="KAG1901720.1"/>
    </source>
</evidence>
<evidence type="ECO:0000313" key="2">
    <source>
        <dbReference type="Proteomes" id="UP001195769"/>
    </source>
</evidence>
<keyword evidence="2" id="KW-1185">Reference proteome</keyword>
<organism evidence="1 2">
    <name type="scientific">Suillus fuscotomentosus</name>
    <dbReference type="NCBI Taxonomy" id="1912939"/>
    <lineage>
        <taxon>Eukaryota</taxon>
        <taxon>Fungi</taxon>
        <taxon>Dikarya</taxon>
        <taxon>Basidiomycota</taxon>
        <taxon>Agaricomycotina</taxon>
        <taxon>Agaricomycetes</taxon>
        <taxon>Agaricomycetidae</taxon>
        <taxon>Boletales</taxon>
        <taxon>Suillineae</taxon>
        <taxon>Suillaceae</taxon>
        <taxon>Suillus</taxon>
    </lineage>
</organism>
<comment type="caution">
    <text evidence="1">The sequence shown here is derived from an EMBL/GenBank/DDBJ whole genome shotgun (WGS) entry which is preliminary data.</text>
</comment>
<name>A0AAD4E8K6_9AGAM</name>
<protein>
    <submittedName>
        <fullName evidence="1">Uncharacterized protein</fullName>
    </submittedName>
</protein>
<accession>A0AAD4E8K6</accession>
<reference evidence="1" key="1">
    <citation type="journal article" date="2020" name="New Phytol.">
        <title>Comparative genomics reveals dynamic genome evolution in host specialist ectomycorrhizal fungi.</title>
        <authorList>
            <person name="Lofgren L.A."/>
            <person name="Nguyen N.H."/>
            <person name="Vilgalys R."/>
            <person name="Ruytinx J."/>
            <person name="Liao H.L."/>
            <person name="Branco S."/>
            <person name="Kuo A."/>
            <person name="LaButti K."/>
            <person name="Lipzen A."/>
            <person name="Andreopoulos W."/>
            <person name="Pangilinan J."/>
            <person name="Riley R."/>
            <person name="Hundley H."/>
            <person name="Na H."/>
            <person name="Barry K."/>
            <person name="Grigoriev I.V."/>
            <person name="Stajich J.E."/>
            <person name="Kennedy P.G."/>
        </authorList>
    </citation>
    <scope>NUCLEOTIDE SEQUENCE</scope>
    <source>
        <strain evidence="1">FC203</strain>
    </source>
</reference>
<sequence>MQVEDVCGKEGLYKLDNTGFQYGREVAMHTRFKFLNDDEIEREYSESIDLIKRVTGATKLSSSITLFVAVAQAS</sequence>
<gene>
    <name evidence="1" type="ORF">F5891DRAFT_1187180</name>
</gene>
<dbReference type="RefSeq" id="XP_041227295.1">
    <property type="nucleotide sequence ID" value="XM_041366797.1"/>
</dbReference>
<dbReference type="EMBL" id="JABBWK010000020">
    <property type="protein sequence ID" value="KAG1901720.1"/>
    <property type="molecule type" value="Genomic_DNA"/>
</dbReference>
<proteinExistence type="predicted"/>
<dbReference type="Proteomes" id="UP001195769">
    <property type="component" value="Unassembled WGS sequence"/>
</dbReference>